<evidence type="ECO:0008006" key="4">
    <source>
        <dbReference type="Google" id="ProtNLM"/>
    </source>
</evidence>
<feature type="transmembrane region" description="Helical" evidence="1">
    <location>
        <begin position="86"/>
        <end position="104"/>
    </location>
</feature>
<dbReference type="Proteomes" id="UP000752696">
    <property type="component" value="Unassembled WGS sequence"/>
</dbReference>
<gene>
    <name evidence="2" type="ORF">MHI_LOCUS875779</name>
</gene>
<keyword evidence="1" id="KW-0472">Membrane</keyword>
<accession>A0A6V7HJ71</accession>
<keyword evidence="1" id="KW-1133">Transmembrane helix</keyword>
<evidence type="ECO:0000313" key="2">
    <source>
        <dbReference type="EMBL" id="CAD1479707.1"/>
    </source>
</evidence>
<name>A0A6V7HJ71_9HYME</name>
<keyword evidence="1" id="KW-0812">Transmembrane</keyword>
<comment type="caution">
    <text evidence="2">The sequence shown here is derived from an EMBL/GenBank/DDBJ whole genome shotgun (WGS) entry which is preliminary data.</text>
</comment>
<dbReference type="PANTHER" id="PTHR37685:SF1">
    <property type="entry name" value="GEO11136P1-RELATED"/>
    <property type="match status" value="1"/>
</dbReference>
<dbReference type="AlphaFoldDB" id="A0A6V7HJ71"/>
<dbReference type="PANTHER" id="PTHR37685">
    <property type="entry name" value="GEO11136P1-RELATED"/>
    <property type="match status" value="1"/>
</dbReference>
<dbReference type="EMBL" id="CAJDYZ010011582">
    <property type="protein sequence ID" value="CAD1479707.1"/>
    <property type="molecule type" value="Genomic_DNA"/>
</dbReference>
<evidence type="ECO:0000313" key="3">
    <source>
        <dbReference type="Proteomes" id="UP000752696"/>
    </source>
</evidence>
<organism evidence="2 3">
    <name type="scientific">Heterotrigona itama</name>
    <dbReference type="NCBI Taxonomy" id="395501"/>
    <lineage>
        <taxon>Eukaryota</taxon>
        <taxon>Metazoa</taxon>
        <taxon>Ecdysozoa</taxon>
        <taxon>Arthropoda</taxon>
        <taxon>Hexapoda</taxon>
        <taxon>Insecta</taxon>
        <taxon>Pterygota</taxon>
        <taxon>Neoptera</taxon>
        <taxon>Endopterygota</taxon>
        <taxon>Hymenoptera</taxon>
        <taxon>Apocrita</taxon>
        <taxon>Aculeata</taxon>
        <taxon>Apoidea</taxon>
        <taxon>Anthophila</taxon>
        <taxon>Apidae</taxon>
        <taxon>Heterotrigona</taxon>
    </lineage>
</organism>
<dbReference type="Pfam" id="PF15868">
    <property type="entry name" value="MBF2"/>
    <property type="match status" value="1"/>
</dbReference>
<sequence>MIKILSAEHTMYQHECQYLFVGVSNSPYYVYEIHTSDSIIKTRVNRLLMIQYLSSRLPSTLSLQKAIQSRSSRNSYESFTNLSDMVMGKVIVFLAIVAVAAIFTEVSSVPQVALYANNSNKSHNLIIGYRMPGDRLVVRSRVVKNSSWMQIVTDTKTFNTTRWDRITLVQALDQKTNGNGAYASILNGGPGHQNVTIRFKSQRSHGIDFIVELYARP</sequence>
<evidence type="ECO:0000256" key="1">
    <source>
        <dbReference type="SAM" id="Phobius"/>
    </source>
</evidence>
<reference evidence="2" key="1">
    <citation type="submission" date="2020-07" db="EMBL/GenBank/DDBJ databases">
        <authorList>
            <person name="Nazaruddin N."/>
        </authorList>
    </citation>
    <scope>NUCLEOTIDE SEQUENCE</scope>
</reference>
<dbReference type="InterPro" id="IPR031734">
    <property type="entry name" value="MBF2"/>
</dbReference>
<proteinExistence type="predicted"/>
<protein>
    <recommendedName>
        <fullName evidence="4">Salivary secreted peptide</fullName>
    </recommendedName>
</protein>
<dbReference type="OrthoDB" id="8192785at2759"/>
<keyword evidence="3" id="KW-1185">Reference proteome</keyword>